<dbReference type="AlphaFoldDB" id="A0A0L8KUC4"/>
<feature type="region of interest" description="Disordered" evidence="1">
    <location>
        <begin position="237"/>
        <end position="264"/>
    </location>
</feature>
<reference evidence="3" key="1">
    <citation type="submission" date="2015-07" db="EMBL/GenBank/DDBJ databases">
        <authorList>
            <person name="Ju K.-S."/>
            <person name="Doroghazi J.R."/>
            <person name="Metcalf W.W."/>
        </authorList>
    </citation>
    <scope>NUCLEOTIDE SEQUENCE [LARGE SCALE GENOMIC DNA]</scope>
    <source>
        <strain evidence="3">NRRL 2290</strain>
    </source>
</reference>
<feature type="compositionally biased region" description="Pro residues" evidence="1">
    <location>
        <begin position="247"/>
        <end position="264"/>
    </location>
</feature>
<sequence length="264" mass="27806">MDSWDFTEQYLDGGDIGDNSDQVLTLKSIKRTAKAGTAIAMDLISFTYQMRSNRVDATDNILPLTRPRISTITSETGAIAEVTLSGEECVRSQVIDAAPDTNTRFCYPQFWNINGATEASIDWFQKYRVLTVTVSDPAADNEALEHSYSYSGAACHYSDDEAAVAVVGEALGLGRTGAAQEGRVADGCDVAGLVVGVVEVLEHVAVRLVRDKAAGQAAGAGFEVIGDIEVLVVGAAPAQGQTSTSPPATPRPPTTTPAPPRSTP</sequence>
<dbReference type="PATRIC" id="fig|67356.5.peg.7965"/>
<dbReference type="eggNOG" id="COG3209">
    <property type="taxonomic scope" value="Bacteria"/>
</dbReference>
<proteinExistence type="predicted"/>
<dbReference type="Proteomes" id="UP000037251">
    <property type="component" value="Unassembled WGS sequence"/>
</dbReference>
<dbReference type="STRING" id="67356.AQJ84_04425"/>
<dbReference type="EMBL" id="LGUS01000222">
    <property type="protein sequence ID" value="KOG29349.1"/>
    <property type="molecule type" value="Genomic_DNA"/>
</dbReference>
<organism evidence="2 3">
    <name type="scientific">Streptomyces resistomycificus</name>
    <dbReference type="NCBI Taxonomy" id="67356"/>
    <lineage>
        <taxon>Bacteria</taxon>
        <taxon>Bacillati</taxon>
        <taxon>Actinomycetota</taxon>
        <taxon>Actinomycetes</taxon>
        <taxon>Kitasatosporales</taxon>
        <taxon>Streptomycetaceae</taxon>
        <taxon>Streptomyces</taxon>
        <taxon>Streptomyces aurantiacus group</taxon>
    </lineage>
</organism>
<evidence type="ECO:0000256" key="1">
    <source>
        <dbReference type="SAM" id="MobiDB-lite"/>
    </source>
</evidence>
<gene>
    <name evidence="2" type="ORF">ADK37_37225</name>
</gene>
<evidence type="ECO:0000313" key="3">
    <source>
        <dbReference type="Proteomes" id="UP000037251"/>
    </source>
</evidence>
<protein>
    <submittedName>
        <fullName evidence="2">Uncharacterized protein</fullName>
    </submittedName>
</protein>
<evidence type="ECO:0000313" key="2">
    <source>
        <dbReference type="EMBL" id="KOG29349.1"/>
    </source>
</evidence>
<accession>A0A0L8KUC4</accession>
<keyword evidence="3" id="KW-1185">Reference proteome</keyword>
<comment type="caution">
    <text evidence="2">The sequence shown here is derived from an EMBL/GenBank/DDBJ whole genome shotgun (WGS) entry which is preliminary data.</text>
</comment>
<name>A0A0L8KUC4_9ACTN</name>